<reference evidence="8 9" key="1">
    <citation type="journal article" date="2019" name="Anaerobe">
        <title>Brachyspira catarrhinii sp. nov., an anaerobic intestinal spirochaete isolated from vervet monkeys may have been misidentified as Brachyspira aalborgi in previous studies.</title>
        <authorList>
            <person name="Phillips N.D."/>
            <person name="La T."/>
            <person name="Hampson D.J."/>
        </authorList>
    </citation>
    <scope>NUCLEOTIDE SEQUENCE [LARGE SCALE GENOMIC DNA]</scope>
    <source>
        <strain evidence="8 9">Z12</strain>
    </source>
</reference>
<evidence type="ECO:0000313" key="8">
    <source>
        <dbReference type="EMBL" id="TKZ36261.1"/>
    </source>
</evidence>
<evidence type="ECO:0000313" key="9">
    <source>
        <dbReference type="Proteomes" id="UP000310168"/>
    </source>
</evidence>
<evidence type="ECO:0000256" key="6">
    <source>
        <dbReference type="ARBA" id="ARBA00022694"/>
    </source>
</evidence>
<dbReference type="RefSeq" id="WP_137997272.1">
    <property type="nucleotide sequence ID" value="NZ_SJDU01000011.1"/>
</dbReference>
<dbReference type="EMBL" id="SJDU01000011">
    <property type="protein sequence ID" value="TKZ36261.1"/>
    <property type="molecule type" value="Genomic_DNA"/>
</dbReference>
<feature type="binding site" evidence="7">
    <location>
        <position position="124"/>
    </location>
    <ligand>
        <name>substrate</name>
    </ligand>
</feature>
<dbReference type="PANTHER" id="PTHR23417:SF14">
    <property type="entry name" value="PENTACOTRIPEPTIDE-REPEAT REGION OF PRORP DOMAIN-CONTAINING PROTEIN"/>
    <property type="match status" value="1"/>
</dbReference>
<organism evidence="8 9">
    <name type="scientific">Brachyspira catarrhinii</name>
    <dbReference type="NCBI Taxonomy" id="2528966"/>
    <lineage>
        <taxon>Bacteria</taxon>
        <taxon>Pseudomonadati</taxon>
        <taxon>Spirochaetota</taxon>
        <taxon>Spirochaetia</taxon>
        <taxon>Brachyspirales</taxon>
        <taxon>Brachyspiraceae</taxon>
        <taxon>Brachyspira</taxon>
    </lineage>
</organism>
<dbReference type="CDD" id="cd02440">
    <property type="entry name" value="AdoMet_MTases"/>
    <property type="match status" value="1"/>
</dbReference>
<keyword evidence="6 7" id="KW-0819">tRNA processing</keyword>
<evidence type="ECO:0000256" key="4">
    <source>
        <dbReference type="ARBA" id="ARBA00022679"/>
    </source>
</evidence>
<dbReference type="PROSITE" id="PS51625">
    <property type="entry name" value="SAM_MT_TRMB"/>
    <property type="match status" value="1"/>
</dbReference>
<sequence>MRSPNINEDIINEYILDDFNSNDNNIIASEIEKRLLGYEKKDLEIGSGNGKFIVELAINNKDKYFLGIEYSYKAAKKTVFKAFKRNIKNLTIIFGEANSIMEKYLINKYKFDNIYLNFPDPWPKKKHSHRRIFNKEFLNKIYSILKDNGIFYSATDDDNYALEIMNPIYKESEIFKNILEKEYAEKIENYGITLYEEKMRAAGHNIYFFAHKKSDII</sequence>
<feature type="binding site" evidence="7">
    <location>
        <position position="44"/>
    </location>
    <ligand>
        <name>S-adenosyl-L-methionine</name>
        <dbReference type="ChEBI" id="CHEBI:59789"/>
    </ligand>
</feature>
<feature type="binding site" evidence="7">
    <location>
        <position position="120"/>
    </location>
    <ligand>
        <name>S-adenosyl-L-methionine</name>
        <dbReference type="ChEBI" id="CHEBI:59789"/>
    </ligand>
</feature>
<keyword evidence="5 7" id="KW-0949">S-adenosyl-L-methionine</keyword>
<dbReference type="Pfam" id="PF02390">
    <property type="entry name" value="Methyltransf_4"/>
    <property type="match status" value="1"/>
</dbReference>
<comment type="caution">
    <text evidence="7">Lacks conserved residue(s) required for the propagation of feature annotation.</text>
</comment>
<proteinExistence type="inferred from homology"/>
<protein>
    <recommendedName>
        <fullName evidence="7">tRNA (guanine-N(7)-)-methyltransferase</fullName>
        <ecNumber evidence="7">2.1.1.33</ecNumber>
    </recommendedName>
    <alternativeName>
        <fullName evidence="7">tRNA (guanine(46)-N(7))-methyltransferase</fullName>
    </alternativeName>
    <alternativeName>
        <fullName evidence="7">tRNA(m7G46)-methyltransferase</fullName>
    </alternativeName>
</protein>
<dbReference type="Proteomes" id="UP000310168">
    <property type="component" value="Unassembled WGS sequence"/>
</dbReference>
<dbReference type="PANTHER" id="PTHR23417">
    <property type="entry name" value="3-DEOXY-D-MANNO-OCTULOSONIC-ACID TRANSFERASE/TRNA GUANINE-N 7 - -METHYLTRANSFERASE"/>
    <property type="match status" value="1"/>
</dbReference>
<feature type="binding site" evidence="7">
    <location>
        <position position="156"/>
    </location>
    <ligand>
        <name>substrate</name>
    </ligand>
</feature>
<dbReference type="GO" id="GO:0008176">
    <property type="term" value="F:tRNA (guanine(46)-N7)-methyltransferase activity"/>
    <property type="evidence" value="ECO:0007669"/>
    <property type="project" value="UniProtKB-EC"/>
</dbReference>
<comment type="function">
    <text evidence="2 7">Catalyzes the formation of N(7)-methylguanine at position 46 (m7G46) in tRNA.</text>
</comment>
<dbReference type="NCBIfam" id="TIGR00091">
    <property type="entry name" value="tRNA (guanosine(46)-N7)-methyltransferase TrmB"/>
    <property type="match status" value="1"/>
</dbReference>
<keyword evidence="3 7" id="KW-0489">Methyltransferase</keyword>
<evidence type="ECO:0000256" key="5">
    <source>
        <dbReference type="ARBA" id="ARBA00022691"/>
    </source>
</evidence>
<keyword evidence="4 7" id="KW-0808">Transferase</keyword>
<comment type="caution">
    <text evidence="8">The sequence shown here is derived from an EMBL/GenBank/DDBJ whole genome shotgun (WGS) entry which is preliminary data.</text>
</comment>
<dbReference type="SUPFAM" id="SSF53335">
    <property type="entry name" value="S-adenosyl-L-methionine-dependent methyltransferases"/>
    <property type="match status" value="1"/>
</dbReference>
<keyword evidence="9" id="KW-1185">Reference proteome</keyword>
<dbReference type="InterPro" id="IPR055361">
    <property type="entry name" value="tRNA_methyltr_TrmB_bact"/>
</dbReference>
<dbReference type="InterPro" id="IPR029063">
    <property type="entry name" value="SAM-dependent_MTases_sf"/>
</dbReference>
<evidence type="ECO:0000256" key="7">
    <source>
        <dbReference type="HAMAP-Rule" id="MF_01057"/>
    </source>
</evidence>
<name>A0ABY2TTS9_9SPIR</name>
<evidence type="ECO:0000256" key="2">
    <source>
        <dbReference type="ARBA" id="ARBA00003015"/>
    </source>
</evidence>
<gene>
    <name evidence="7 8" type="primary">trmB</name>
    <name evidence="8" type="ORF">EZH24_01000</name>
</gene>
<dbReference type="HAMAP" id="MF_01057">
    <property type="entry name" value="tRNA_methyltr_TrmB"/>
    <property type="match status" value="1"/>
</dbReference>
<feature type="binding site" evidence="7">
    <location>
        <begin position="193"/>
        <end position="196"/>
    </location>
    <ligand>
        <name>substrate</name>
    </ligand>
</feature>
<comment type="pathway">
    <text evidence="7">tRNA modification; N(7)-methylguanine-tRNA biosynthesis.</text>
</comment>
<dbReference type="Gene3D" id="3.40.50.150">
    <property type="entry name" value="Vaccinia Virus protein VP39"/>
    <property type="match status" value="1"/>
</dbReference>
<dbReference type="InterPro" id="IPR003358">
    <property type="entry name" value="tRNA_(Gua-N-7)_MeTrfase_Trmb"/>
</dbReference>
<feature type="binding site" evidence="7">
    <location>
        <position position="96"/>
    </location>
    <ligand>
        <name>S-adenosyl-L-methionine</name>
        <dbReference type="ChEBI" id="CHEBI:59789"/>
    </ligand>
</feature>
<accession>A0ABY2TTS9</accession>
<evidence type="ECO:0000256" key="1">
    <source>
        <dbReference type="ARBA" id="ARBA00000142"/>
    </source>
</evidence>
<dbReference type="EC" id="2.1.1.33" evidence="7"/>
<feature type="binding site" evidence="7">
    <location>
        <position position="69"/>
    </location>
    <ligand>
        <name>S-adenosyl-L-methionine</name>
        <dbReference type="ChEBI" id="CHEBI:59789"/>
    </ligand>
</feature>
<evidence type="ECO:0000256" key="3">
    <source>
        <dbReference type="ARBA" id="ARBA00022603"/>
    </source>
</evidence>
<comment type="catalytic activity">
    <reaction evidence="1 7">
        <text>guanosine(46) in tRNA + S-adenosyl-L-methionine = N(7)-methylguanosine(46) in tRNA + S-adenosyl-L-homocysteine</text>
        <dbReference type="Rhea" id="RHEA:42708"/>
        <dbReference type="Rhea" id="RHEA-COMP:10188"/>
        <dbReference type="Rhea" id="RHEA-COMP:10189"/>
        <dbReference type="ChEBI" id="CHEBI:57856"/>
        <dbReference type="ChEBI" id="CHEBI:59789"/>
        <dbReference type="ChEBI" id="CHEBI:74269"/>
        <dbReference type="ChEBI" id="CHEBI:74480"/>
        <dbReference type="EC" id="2.1.1.33"/>
    </reaction>
</comment>
<comment type="similarity">
    <text evidence="7">Belongs to the class I-like SAM-binding methyltransferase superfamily. TrmB family.</text>
</comment>